<evidence type="ECO:0000313" key="1">
    <source>
        <dbReference type="EMBL" id="AFU58460.1"/>
    </source>
</evidence>
<dbReference type="EMBL" id="CP002408">
    <property type="protein sequence ID" value="AFU58460.1"/>
    <property type="molecule type" value="Genomic_DNA"/>
</dbReference>
<dbReference type="STRING" id="1237085.Ngar_c15260"/>
<sequence>MEISWDGPDPKDRVACPYPVDFASKPAPAETLNSLESGRLFLQVYLGDGVRQVSAKLINNAKKENLEKMQSSSTLMRKTFLTALLTQDNRRPCMWTGELNIPSSWMEGGTRTYERTGAASPKSKRNLYTLEITYVLEGGNSCTAYFNSEDAFHWQARAEPKM</sequence>
<keyword evidence="2" id="KW-1185">Reference proteome</keyword>
<dbReference type="AlphaFoldDB" id="K0IF86"/>
<evidence type="ECO:0000313" key="2">
    <source>
        <dbReference type="Proteomes" id="UP000008037"/>
    </source>
</evidence>
<accession>K0IF86</accession>
<organism evidence="1 2">
    <name type="scientific">Nitrososphaera gargensis (strain Ga9.2)</name>
    <dbReference type="NCBI Taxonomy" id="1237085"/>
    <lineage>
        <taxon>Archaea</taxon>
        <taxon>Nitrososphaerota</taxon>
        <taxon>Nitrososphaeria</taxon>
        <taxon>Nitrososphaerales</taxon>
        <taxon>Nitrososphaeraceae</taxon>
        <taxon>Nitrososphaera</taxon>
    </lineage>
</organism>
<gene>
    <name evidence="1" type="ordered locus">Ngar_c15260</name>
</gene>
<dbReference type="OrthoDB" id="10202at2157"/>
<dbReference type="GeneID" id="13797785"/>
<dbReference type="Proteomes" id="UP000008037">
    <property type="component" value="Chromosome"/>
</dbReference>
<dbReference type="HOGENOM" id="CLU_138336_0_0_2"/>
<reference evidence="1 2" key="1">
    <citation type="journal article" date="2012" name="Environ. Microbiol.">
        <title>The genome of the ammonia-oxidizing Candidatus Nitrososphaera gargensis: insights into metabolic versatility and environmental adaptations.</title>
        <authorList>
            <person name="Spang A."/>
            <person name="Poehlein A."/>
            <person name="Offre P."/>
            <person name="Zumbragel S."/>
            <person name="Haider S."/>
            <person name="Rychlik N."/>
            <person name="Nowka B."/>
            <person name="Schmeisser C."/>
            <person name="Lebedeva E.V."/>
            <person name="Rattei T."/>
            <person name="Bohm C."/>
            <person name="Schmid M."/>
            <person name="Galushko A."/>
            <person name="Hatzenpichler R."/>
            <person name="Weinmaier T."/>
            <person name="Daniel R."/>
            <person name="Schleper C."/>
            <person name="Spieck E."/>
            <person name="Streit W."/>
            <person name="Wagner M."/>
        </authorList>
    </citation>
    <scope>NUCLEOTIDE SEQUENCE [LARGE SCALE GENOMIC DNA]</scope>
    <source>
        <strain evidence="2">Ga9.2</strain>
    </source>
</reference>
<dbReference type="RefSeq" id="WP_015018997.1">
    <property type="nucleotide sequence ID" value="NC_018719.1"/>
</dbReference>
<proteinExistence type="predicted"/>
<dbReference type="KEGG" id="nga:Ngar_c15260"/>
<protein>
    <submittedName>
        <fullName evidence="1">Uncharacterized protein</fullName>
    </submittedName>
</protein>
<name>K0IF86_NITGG</name>
<dbReference type="InParanoid" id="K0IF86"/>
<dbReference type="BioCyc" id="CNIT1237085:G1324-1524-MONOMER"/>